<keyword evidence="4 11" id="KW-0678">Repressor</keyword>
<evidence type="ECO:0000256" key="8">
    <source>
        <dbReference type="ARBA" id="ARBA00023163"/>
    </source>
</evidence>
<evidence type="ECO:0000256" key="3">
    <source>
        <dbReference type="ARBA" id="ARBA00012111"/>
    </source>
</evidence>
<evidence type="ECO:0000313" key="16">
    <source>
        <dbReference type="Proteomes" id="UP001358417"/>
    </source>
</evidence>
<keyword evidence="8 11" id="KW-0804">Transcription</keyword>
<dbReference type="Gene3D" id="3.40.800.20">
    <property type="entry name" value="Histone deacetylase domain"/>
    <property type="match status" value="1"/>
</dbReference>
<dbReference type="GeneID" id="89978017"/>
<dbReference type="PRINTS" id="PR01270">
    <property type="entry name" value="HDASUPER"/>
</dbReference>
<comment type="subcellular location">
    <subcellularLocation>
        <location evidence="1 11">Nucleus</location>
    </subcellularLocation>
</comment>
<evidence type="ECO:0000256" key="12">
    <source>
        <dbReference type="SAM" id="MobiDB-lite"/>
    </source>
</evidence>
<reference evidence="15 16" key="1">
    <citation type="submission" date="2023-08" db="EMBL/GenBank/DDBJ databases">
        <title>Black Yeasts Isolated from many extreme environments.</title>
        <authorList>
            <person name="Coleine C."/>
            <person name="Stajich J.E."/>
            <person name="Selbmann L."/>
        </authorList>
    </citation>
    <scope>NUCLEOTIDE SEQUENCE [LARGE SCALE GENOMIC DNA]</scope>
    <source>
        <strain evidence="15 16">CCFEE 5792</strain>
    </source>
</reference>
<feature type="compositionally biased region" description="Acidic residues" evidence="12">
    <location>
        <begin position="730"/>
        <end position="756"/>
    </location>
</feature>
<dbReference type="InterPro" id="IPR017321">
    <property type="entry name" value="Hist_deAcase_II_yeast"/>
</dbReference>
<organism evidence="15 16">
    <name type="scientific">Exophiala bonariae</name>
    <dbReference type="NCBI Taxonomy" id="1690606"/>
    <lineage>
        <taxon>Eukaryota</taxon>
        <taxon>Fungi</taxon>
        <taxon>Dikarya</taxon>
        <taxon>Ascomycota</taxon>
        <taxon>Pezizomycotina</taxon>
        <taxon>Eurotiomycetes</taxon>
        <taxon>Chaetothyriomycetidae</taxon>
        <taxon>Chaetothyriales</taxon>
        <taxon>Herpotrichiellaceae</taxon>
        <taxon>Exophiala</taxon>
    </lineage>
</organism>
<evidence type="ECO:0000256" key="10">
    <source>
        <dbReference type="ARBA" id="ARBA00048287"/>
    </source>
</evidence>
<dbReference type="Pfam" id="PF00850">
    <property type="entry name" value="Hist_deacetyl"/>
    <property type="match status" value="1"/>
</dbReference>
<evidence type="ECO:0000313" key="15">
    <source>
        <dbReference type="EMBL" id="KAK5059976.1"/>
    </source>
</evidence>
<dbReference type="InterPro" id="IPR000286">
    <property type="entry name" value="HDACs"/>
</dbReference>
<feature type="domain" description="Histone deacetylase" evidence="13">
    <location>
        <begin position="104"/>
        <end position="414"/>
    </location>
</feature>
<dbReference type="Proteomes" id="UP001358417">
    <property type="component" value="Unassembled WGS sequence"/>
</dbReference>
<evidence type="ECO:0000256" key="9">
    <source>
        <dbReference type="ARBA" id="ARBA00023242"/>
    </source>
</evidence>
<comment type="function">
    <text evidence="11">Responsible for the deacetylation of lysine residues on the N-terminal part of the core histones (H2A, H2B, H3 and H4). Histone deacetylation gives a tag for epigenetic repression and plays an important role in transcriptional regulation, cell cycle progression and developmental events.</text>
</comment>
<comment type="catalytic activity">
    <reaction evidence="10 11">
        <text>N(6)-acetyl-L-lysyl-[histone] + H2O = L-lysyl-[histone] + acetate</text>
        <dbReference type="Rhea" id="RHEA:58196"/>
        <dbReference type="Rhea" id="RHEA-COMP:9845"/>
        <dbReference type="Rhea" id="RHEA-COMP:11338"/>
        <dbReference type="ChEBI" id="CHEBI:15377"/>
        <dbReference type="ChEBI" id="CHEBI:29969"/>
        <dbReference type="ChEBI" id="CHEBI:30089"/>
        <dbReference type="ChEBI" id="CHEBI:61930"/>
        <dbReference type="EC" id="3.5.1.98"/>
    </reaction>
</comment>
<keyword evidence="9 11" id="KW-0539">Nucleus</keyword>
<dbReference type="PANTHER" id="PTHR10625">
    <property type="entry name" value="HISTONE DEACETYLASE HDAC1-RELATED"/>
    <property type="match status" value="1"/>
</dbReference>
<keyword evidence="6 11" id="KW-0156">Chromatin regulator</keyword>
<feature type="region of interest" description="Disordered" evidence="12">
    <location>
        <begin position="1"/>
        <end position="74"/>
    </location>
</feature>
<dbReference type="FunFam" id="3.40.800.20:FF:000005">
    <property type="entry name" value="histone deacetylase 6"/>
    <property type="match status" value="1"/>
</dbReference>
<dbReference type="InterPro" id="IPR019154">
    <property type="entry name" value="Arb2-like_domain"/>
</dbReference>
<dbReference type="EMBL" id="JAVRRD010000004">
    <property type="protein sequence ID" value="KAK5059976.1"/>
    <property type="molecule type" value="Genomic_DNA"/>
</dbReference>
<dbReference type="AlphaFoldDB" id="A0AAV9NJV6"/>
<evidence type="ECO:0000256" key="1">
    <source>
        <dbReference type="ARBA" id="ARBA00004123"/>
    </source>
</evidence>
<evidence type="ECO:0000256" key="2">
    <source>
        <dbReference type="ARBA" id="ARBA00007738"/>
    </source>
</evidence>
<evidence type="ECO:0000256" key="4">
    <source>
        <dbReference type="ARBA" id="ARBA00022491"/>
    </source>
</evidence>
<keyword evidence="16" id="KW-1185">Reference proteome</keyword>
<dbReference type="GO" id="GO:0040029">
    <property type="term" value="P:epigenetic regulation of gene expression"/>
    <property type="evidence" value="ECO:0007669"/>
    <property type="project" value="TreeGrafter"/>
</dbReference>
<feature type="region of interest" description="Disordered" evidence="12">
    <location>
        <begin position="727"/>
        <end position="778"/>
    </location>
</feature>
<proteinExistence type="inferred from homology"/>
<sequence>MSQFSPDSTAPPSSRGVPNVIFSGDTSMRDTPDMAGDINARLKLETSEEDSSDSIVTDSSSEPDDSSPAIARGLPVSRLPTGLCYDERMRYHAEVSATSGENVHPEDPRRIYYIYKELCEAGLVDDPKYPPMVTPLLRIDAREATREECLLVHTPEHYDFVKKTATYSDEELIDLSEAPEMDSIYFNQLSYFSSKLSAGAAIETCKAVFSRQVKNAIAVIRPPGHHAEVHRTMGFCLFNNVCIASKVCQSEFRDSCRKILIVDWDVHHGNGCQKAFYEDPNILYISLHVHMDGRFYPSGPEGDMYHCGNGPGVGKNVNIPWPSKGMGDGDYMYAFQHVVMPIATEFDPDFVIVASGFDAAAGDELGGCFVSPACYAHMTHMLMSLAGGKIAVCLEGGYNFTAISKSALAVTRTLMGEPPNRLIPTAATTSAVETVAQVRAVQSQHWRSIYPKEPSGGIFGGERLHDIIRRYQAAHLYDNYKFTQLHIFREDVSKSFDHQVLATPNYETKRHLLIIFHDSPDLLGTTSNVTTPQKIHDTWLVDGTQSYVRWAVAHNFGVIDINIPELISVNPDPSIPGLNPYEATEIEYASTSTNQARKESEKLAAYLWENYIEPYEFPGYIFLMGAGHAFHAVAKLMSDNESVYHSLAGVIGFISSEPLRPVYNPNNHSVTPWYGENSRIYVSSAHSLWRKTGHLSRKYGKLIRSPGTVLNQMMKLHENEVIGFIQEKVDMDDDDDDDDDDEGDDDTEDDDQDQDQDQTTIGAAGLGGGFSAPSSQQQQVLVPITSSANVGAGVAAAGVASSPELGDVFMSTEQ</sequence>
<evidence type="ECO:0000259" key="13">
    <source>
        <dbReference type="Pfam" id="PF00850"/>
    </source>
</evidence>
<comment type="caution">
    <text evidence="15">The sequence shown here is derived from an EMBL/GenBank/DDBJ whole genome shotgun (WGS) entry which is preliminary data.</text>
</comment>
<keyword evidence="7 11" id="KW-0805">Transcription regulation</keyword>
<dbReference type="InterPro" id="IPR023696">
    <property type="entry name" value="Ureohydrolase_dom_sf"/>
</dbReference>
<comment type="similarity">
    <text evidence="2 11">Belongs to the histone deacetylase family. HD type 2 subfamily.</text>
</comment>
<gene>
    <name evidence="15" type="ORF">LTR84_009859</name>
</gene>
<name>A0AAV9NJV6_9EURO</name>
<feature type="compositionally biased region" description="Polar residues" evidence="12">
    <location>
        <begin position="1"/>
        <end position="12"/>
    </location>
</feature>
<dbReference type="PANTHER" id="PTHR10625:SF5">
    <property type="entry name" value="HISTONE DEACETYLASE"/>
    <property type="match status" value="1"/>
</dbReference>
<evidence type="ECO:0000256" key="7">
    <source>
        <dbReference type="ARBA" id="ARBA00023015"/>
    </source>
</evidence>
<evidence type="ECO:0000259" key="14">
    <source>
        <dbReference type="Pfam" id="PF09757"/>
    </source>
</evidence>
<accession>A0AAV9NJV6</accession>
<dbReference type="RefSeq" id="XP_064709797.1">
    <property type="nucleotide sequence ID" value="XM_064853398.1"/>
</dbReference>
<dbReference type="EC" id="3.5.1.98" evidence="3 11"/>
<dbReference type="PIRSF" id="PIRSF037919">
    <property type="entry name" value="HDAC_II_yeast"/>
    <property type="match status" value="1"/>
</dbReference>
<protein>
    <recommendedName>
        <fullName evidence="3 11">Histone deacetylase</fullName>
        <ecNumber evidence="3 11">3.5.1.98</ecNumber>
    </recommendedName>
</protein>
<dbReference type="Pfam" id="PF09757">
    <property type="entry name" value="Arb2-like"/>
    <property type="match status" value="1"/>
</dbReference>
<keyword evidence="5 11" id="KW-0378">Hydrolase</keyword>
<evidence type="ECO:0000256" key="6">
    <source>
        <dbReference type="ARBA" id="ARBA00022853"/>
    </source>
</evidence>
<evidence type="ECO:0000256" key="11">
    <source>
        <dbReference type="PIRNR" id="PIRNR037919"/>
    </source>
</evidence>
<dbReference type="InterPro" id="IPR023801">
    <property type="entry name" value="His_deacetylse_dom"/>
</dbReference>
<dbReference type="InterPro" id="IPR037138">
    <property type="entry name" value="His_deacetylse_dom_sf"/>
</dbReference>
<dbReference type="SUPFAM" id="SSF52768">
    <property type="entry name" value="Arginase/deacetylase"/>
    <property type="match status" value="1"/>
</dbReference>
<evidence type="ECO:0000256" key="5">
    <source>
        <dbReference type="ARBA" id="ARBA00022801"/>
    </source>
</evidence>
<feature type="domain" description="Arb2-like" evidence="14">
    <location>
        <begin position="463"/>
        <end position="730"/>
    </location>
</feature>
<dbReference type="GO" id="GO:0031078">
    <property type="term" value="F:histone H3K14 deacetylase activity, hydrolytic mechanism"/>
    <property type="evidence" value="ECO:0007669"/>
    <property type="project" value="UniProtKB-UniRule"/>
</dbReference>
<dbReference type="GO" id="GO:0000118">
    <property type="term" value="C:histone deacetylase complex"/>
    <property type="evidence" value="ECO:0007669"/>
    <property type="project" value="TreeGrafter"/>
</dbReference>